<reference evidence="2" key="1">
    <citation type="submission" date="2020-07" db="EMBL/GenBank/DDBJ databases">
        <title>Clarias magur genome sequencing, assembly and annotation.</title>
        <authorList>
            <person name="Kushwaha B."/>
            <person name="Kumar R."/>
            <person name="Das P."/>
            <person name="Joshi C.G."/>
            <person name="Kumar D."/>
            <person name="Nagpure N.S."/>
            <person name="Pandey M."/>
            <person name="Agarwal S."/>
            <person name="Srivastava S."/>
            <person name="Singh M."/>
            <person name="Sahoo L."/>
            <person name="Jayasankar P."/>
            <person name="Meher P.K."/>
            <person name="Koringa P.G."/>
            <person name="Iquebal M.A."/>
            <person name="Das S.P."/>
            <person name="Bit A."/>
            <person name="Patnaik S."/>
            <person name="Patel N."/>
            <person name="Shah T.M."/>
            <person name="Hinsu A."/>
            <person name="Jena J.K."/>
        </authorList>
    </citation>
    <scope>NUCLEOTIDE SEQUENCE</scope>
    <source>
        <strain evidence="2">CIFAMagur01</strain>
        <tissue evidence="2">Testis</tissue>
    </source>
</reference>
<accession>A0A8J4WSD0</accession>
<feature type="domain" description="Up-regulator of cell proliferation-like" evidence="1">
    <location>
        <begin position="41"/>
        <end position="188"/>
    </location>
</feature>
<sequence length="190" mass="21661">MNDVLAQNTLNQPQEKMMLAFLIFFSKKGESFHGESHTDSVHPMDIQLAVFHCSDPFLKQLLVNKLAQCQCALPLLVPNPFTREIEFPLWTFCQITNSWKTIDPSGKEIRTQAVYEAETLMVAFFRFGSVSSFKSQLINSLINGKHHTFFHRNCPGSSKNRLLMDGVVEIAWYCPSGKETDYFSDCVAAW</sequence>
<evidence type="ECO:0000313" key="2">
    <source>
        <dbReference type="EMBL" id="KAF5888947.1"/>
    </source>
</evidence>
<dbReference type="PANTHER" id="PTHR22796">
    <property type="entry name" value="URG4-RELATED"/>
    <property type="match status" value="1"/>
</dbReference>
<protein>
    <submittedName>
        <fullName evidence="2">Interferon-induced very large GTPase 1-like</fullName>
    </submittedName>
</protein>
<dbReference type="AlphaFoldDB" id="A0A8J4WSD0"/>
<proteinExistence type="predicted"/>
<organism evidence="2 3">
    <name type="scientific">Clarias magur</name>
    <name type="common">Asian catfish</name>
    <name type="synonym">Macropteronotus magur</name>
    <dbReference type="NCBI Taxonomy" id="1594786"/>
    <lineage>
        <taxon>Eukaryota</taxon>
        <taxon>Metazoa</taxon>
        <taxon>Chordata</taxon>
        <taxon>Craniata</taxon>
        <taxon>Vertebrata</taxon>
        <taxon>Euteleostomi</taxon>
        <taxon>Actinopterygii</taxon>
        <taxon>Neopterygii</taxon>
        <taxon>Teleostei</taxon>
        <taxon>Ostariophysi</taxon>
        <taxon>Siluriformes</taxon>
        <taxon>Clariidae</taxon>
        <taxon>Clarias</taxon>
    </lineage>
</organism>
<name>A0A8J4WSD0_CLAMG</name>
<dbReference type="EMBL" id="QNUK01000889">
    <property type="protein sequence ID" value="KAF5888947.1"/>
    <property type="molecule type" value="Genomic_DNA"/>
</dbReference>
<evidence type="ECO:0000313" key="3">
    <source>
        <dbReference type="Proteomes" id="UP000727407"/>
    </source>
</evidence>
<dbReference type="OrthoDB" id="1597724at2759"/>
<dbReference type="InterPro" id="IPR057365">
    <property type="entry name" value="URGCP"/>
</dbReference>
<gene>
    <name evidence="2" type="ORF">DAT39_021353</name>
</gene>
<comment type="caution">
    <text evidence="2">The sequence shown here is derived from an EMBL/GenBank/DDBJ whole genome shotgun (WGS) entry which is preliminary data.</text>
</comment>
<dbReference type="Pfam" id="PF25496">
    <property type="entry name" value="URGCP"/>
    <property type="match status" value="1"/>
</dbReference>
<dbReference type="Proteomes" id="UP000727407">
    <property type="component" value="Unassembled WGS sequence"/>
</dbReference>
<keyword evidence="3" id="KW-1185">Reference proteome</keyword>
<dbReference type="PANTHER" id="PTHR22796:SF6">
    <property type="entry name" value="INTERFERON-INDUCED VERY LARGE GTPASE 1-RELATED"/>
    <property type="match status" value="1"/>
</dbReference>
<evidence type="ECO:0000259" key="1">
    <source>
        <dbReference type="Pfam" id="PF25496"/>
    </source>
</evidence>